<protein>
    <submittedName>
        <fullName evidence="1">Uncharacterized protein</fullName>
    </submittedName>
</protein>
<proteinExistence type="predicted"/>
<accession>A0A8X6X398</accession>
<reference evidence="1" key="1">
    <citation type="submission" date="2020-08" db="EMBL/GenBank/DDBJ databases">
        <title>Multicomponent nature underlies the extraordinary mechanical properties of spider dragline silk.</title>
        <authorList>
            <person name="Kono N."/>
            <person name="Nakamura H."/>
            <person name="Mori M."/>
            <person name="Yoshida Y."/>
            <person name="Ohtoshi R."/>
            <person name="Malay A.D."/>
            <person name="Moran D.A.P."/>
            <person name="Tomita M."/>
            <person name="Numata K."/>
            <person name="Arakawa K."/>
        </authorList>
    </citation>
    <scope>NUCLEOTIDE SEQUENCE</scope>
</reference>
<evidence type="ECO:0000313" key="1">
    <source>
        <dbReference type="EMBL" id="GFY44651.1"/>
    </source>
</evidence>
<keyword evidence="2" id="KW-1185">Reference proteome</keyword>
<dbReference type="Proteomes" id="UP000886998">
    <property type="component" value="Unassembled WGS sequence"/>
</dbReference>
<sequence length="92" mass="10018">MSLPYFHMHQDTNGGSSAEQQFCSRGDATVSCLDGKKVTNTRGGDVVASFPLAPNTTVGARTHFGLSTFVTWSVLDVHRDTAPYIRQNDTQL</sequence>
<comment type="caution">
    <text evidence="1">The sequence shown here is derived from an EMBL/GenBank/DDBJ whole genome shotgun (WGS) entry which is preliminary data.</text>
</comment>
<dbReference type="EMBL" id="BMAV01004346">
    <property type="protein sequence ID" value="GFY44651.1"/>
    <property type="molecule type" value="Genomic_DNA"/>
</dbReference>
<dbReference type="AlphaFoldDB" id="A0A8X6X398"/>
<evidence type="ECO:0000313" key="2">
    <source>
        <dbReference type="Proteomes" id="UP000886998"/>
    </source>
</evidence>
<gene>
    <name evidence="1" type="ORF">TNIN_407291</name>
</gene>
<organism evidence="1 2">
    <name type="scientific">Trichonephila inaurata madagascariensis</name>
    <dbReference type="NCBI Taxonomy" id="2747483"/>
    <lineage>
        <taxon>Eukaryota</taxon>
        <taxon>Metazoa</taxon>
        <taxon>Ecdysozoa</taxon>
        <taxon>Arthropoda</taxon>
        <taxon>Chelicerata</taxon>
        <taxon>Arachnida</taxon>
        <taxon>Araneae</taxon>
        <taxon>Araneomorphae</taxon>
        <taxon>Entelegynae</taxon>
        <taxon>Araneoidea</taxon>
        <taxon>Nephilidae</taxon>
        <taxon>Trichonephila</taxon>
        <taxon>Trichonephila inaurata</taxon>
    </lineage>
</organism>
<name>A0A8X6X398_9ARAC</name>